<protein>
    <submittedName>
        <fullName evidence="5">Glycosyltransferase, GT2 family</fullName>
    </submittedName>
</protein>
<evidence type="ECO:0000259" key="4">
    <source>
        <dbReference type="Pfam" id="PF00535"/>
    </source>
</evidence>
<reference evidence="5 6" key="1">
    <citation type="submission" date="2016-10" db="EMBL/GenBank/DDBJ databases">
        <authorList>
            <person name="de Groot N.N."/>
        </authorList>
    </citation>
    <scope>NUCLEOTIDE SEQUENCE [LARGE SCALE GENOMIC DNA]</scope>
    <source>
        <strain evidence="5 6">CGMCC 1.8894</strain>
    </source>
</reference>
<dbReference type="GO" id="GO:0016757">
    <property type="term" value="F:glycosyltransferase activity"/>
    <property type="evidence" value="ECO:0007669"/>
    <property type="project" value="UniProtKB-KW"/>
</dbReference>
<evidence type="ECO:0000256" key="1">
    <source>
        <dbReference type="ARBA" id="ARBA00006739"/>
    </source>
</evidence>
<keyword evidence="2" id="KW-0328">Glycosyltransferase</keyword>
<feature type="domain" description="Glycosyltransferase 2-like" evidence="4">
    <location>
        <begin position="9"/>
        <end position="131"/>
    </location>
</feature>
<sequence length="423" mass="45435">MTKDAAPVSVIIVSRHRGQALRLCLLALAQQDFPAFEVIVVACPQGIAALQTLPFAGALKVEAFDRPNISAARNLGLGLAAGQVVAFIDDDACAEPTWLSRLVQPVLDGAALASGGFVRGRNGISLQWGAKAVDACGRDRALQIDGTAVAILPPPPGGAIRTEGTNMAFDRRTLLEIGGFDPAYTFYLDETDVNMRLAAVGAFTALVPLAQVHHGVKPSSRRSADRAPRDLFDIGHSQMVFLRKHAPAAQHDAALADLRVQQRKRLIRHLIGGGLEPRDIPRLMAGLEAGIAAGAVLPLAPLPPLTTQPPPFAPLPGTGPRPGQIIVGWAWARRRLADRARAMRAPGPPESPVFETSARAPIVTLLCLSPTWRPHRHVFHPDGYWLQTGGLWGRSDRATPVPLRQTLRTRTAIEVARLRPLRP</sequence>
<dbReference type="STRING" id="564137.SAMN04488238_101275"/>
<dbReference type="InterPro" id="IPR029044">
    <property type="entry name" value="Nucleotide-diphossugar_trans"/>
</dbReference>
<dbReference type="InterPro" id="IPR001173">
    <property type="entry name" value="Glyco_trans_2-like"/>
</dbReference>
<comment type="similarity">
    <text evidence="1">Belongs to the glycosyltransferase 2 family.</text>
</comment>
<accession>A0A1H2RD90</accession>
<dbReference type="PANTHER" id="PTHR43179:SF12">
    <property type="entry name" value="GALACTOFURANOSYLTRANSFERASE GLFT2"/>
    <property type="match status" value="1"/>
</dbReference>
<dbReference type="Gene3D" id="3.90.550.10">
    <property type="entry name" value="Spore Coat Polysaccharide Biosynthesis Protein SpsA, Chain A"/>
    <property type="match status" value="1"/>
</dbReference>
<dbReference type="SUPFAM" id="SSF53448">
    <property type="entry name" value="Nucleotide-diphospho-sugar transferases"/>
    <property type="match status" value="1"/>
</dbReference>
<proteinExistence type="inferred from homology"/>
<dbReference type="AlphaFoldDB" id="A0A1H2RD90"/>
<name>A0A1H2RD90_9RHOB</name>
<keyword evidence="3 5" id="KW-0808">Transferase</keyword>
<evidence type="ECO:0000313" key="6">
    <source>
        <dbReference type="Proteomes" id="UP000198539"/>
    </source>
</evidence>
<keyword evidence="6" id="KW-1185">Reference proteome</keyword>
<evidence type="ECO:0000313" key="5">
    <source>
        <dbReference type="EMBL" id="SDW17402.1"/>
    </source>
</evidence>
<dbReference type="RefSeq" id="WP_092884631.1">
    <property type="nucleotide sequence ID" value="NZ_CP061498.1"/>
</dbReference>
<dbReference type="PANTHER" id="PTHR43179">
    <property type="entry name" value="RHAMNOSYLTRANSFERASE WBBL"/>
    <property type="match status" value="1"/>
</dbReference>
<evidence type="ECO:0000256" key="2">
    <source>
        <dbReference type="ARBA" id="ARBA00022676"/>
    </source>
</evidence>
<dbReference type="CDD" id="cd00761">
    <property type="entry name" value="Glyco_tranf_GTA_type"/>
    <property type="match status" value="1"/>
</dbReference>
<organism evidence="5 6">
    <name type="scientific">Roseicitreum antarcticum</name>
    <dbReference type="NCBI Taxonomy" id="564137"/>
    <lineage>
        <taxon>Bacteria</taxon>
        <taxon>Pseudomonadati</taxon>
        <taxon>Pseudomonadota</taxon>
        <taxon>Alphaproteobacteria</taxon>
        <taxon>Rhodobacterales</taxon>
        <taxon>Paracoccaceae</taxon>
        <taxon>Roseicitreum</taxon>
    </lineage>
</organism>
<gene>
    <name evidence="5" type="ORF">SAMN04488238_101275</name>
</gene>
<dbReference type="EMBL" id="FNOM01000001">
    <property type="protein sequence ID" value="SDW17402.1"/>
    <property type="molecule type" value="Genomic_DNA"/>
</dbReference>
<evidence type="ECO:0000256" key="3">
    <source>
        <dbReference type="ARBA" id="ARBA00022679"/>
    </source>
</evidence>
<dbReference type="OrthoDB" id="153025at2"/>
<dbReference type="Proteomes" id="UP000198539">
    <property type="component" value="Unassembled WGS sequence"/>
</dbReference>
<dbReference type="Pfam" id="PF00535">
    <property type="entry name" value="Glycos_transf_2"/>
    <property type="match status" value="1"/>
</dbReference>